<dbReference type="RefSeq" id="WP_116044858.1">
    <property type="nucleotide sequence ID" value="NZ_QUBQ01000001.1"/>
</dbReference>
<dbReference type="EMBL" id="QUBQ01000001">
    <property type="protein sequence ID" value="REK77321.1"/>
    <property type="molecule type" value="Genomic_DNA"/>
</dbReference>
<dbReference type="InterPro" id="IPR025177">
    <property type="entry name" value="MciZ"/>
</dbReference>
<comment type="caution">
    <text evidence="1">The sequence shown here is derived from an EMBL/GenBank/DDBJ whole genome shotgun (WGS) entry which is preliminary data.</text>
</comment>
<accession>A0A371PMC0</accession>
<dbReference type="AlphaFoldDB" id="A0A371PMC0"/>
<keyword evidence="2" id="KW-1185">Reference proteome</keyword>
<gene>
    <name evidence="1" type="ORF">DX130_10060</name>
</gene>
<name>A0A371PMC0_9BACL</name>
<evidence type="ECO:0000313" key="1">
    <source>
        <dbReference type="EMBL" id="REK77321.1"/>
    </source>
</evidence>
<reference evidence="1 2" key="1">
    <citation type="submission" date="2018-08" db="EMBL/GenBank/DDBJ databases">
        <title>Paenibacillus sp. M4BSY-1, whole genome shotgun sequence.</title>
        <authorList>
            <person name="Tuo L."/>
        </authorList>
    </citation>
    <scope>NUCLEOTIDE SEQUENCE [LARGE SCALE GENOMIC DNA]</scope>
    <source>
        <strain evidence="1 2">M4BSY-1</strain>
    </source>
</reference>
<dbReference type="Pfam" id="PF13072">
    <property type="entry name" value="MciZ"/>
    <property type="match status" value="1"/>
</dbReference>
<evidence type="ECO:0000313" key="2">
    <source>
        <dbReference type="Proteomes" id="UP000261905"/>
    </source>
</evidence>
<sequence length="67" mass="7431">MKQYIASNHLRLIGKGWEIRHQLQKLAAAGDNVSLSRFTSELPPLKVTLGGLATPRIQYVRVQTTTG</sequence>
<proteinExistence type="predicted"/>
<organism evidence="1 2">
    <name type="scientific">Paenibacillus paeoniae</name>
    <dbReference type="NCBI Taxonomy" id="2292705"/>
    <lineage>
        <taxon>Bacteria</taxon>
        <taxon>Bacillati</taxon>
        <taxon>Bacillota</taxon>
        <taxon>Bacilli</taxon>
        <taxon>Bacillales</taxon>
        <taxon>Paenibacillaceae</taxon>
        <taxon>Paenibacillus</taxon>
    </lineage>
</organism>
<dbReference type="Proteomes" id="UP000261905">
    <property type="component" value="Unassembled WGS sequence"/>
</dbReference>
<dbReference type="OrthoDB" id="2990038at2"/>
<protein>
    <submittedName>
        <fullName evidence="1">Z-ring formation inhibitor MciZ</fullName>
    </submittedName>
</protein>